<evidence type="ECO:0000313" key="2">
    <source>
        <dbReference type="Proteomes" id="UP000219167"/>
    </source>
</evidence>
<organism evidence="1 2">
    <name type="scientific">Rhizobium subbaraonis</name>
    <dbReference type="NCBI Taxonomy" id="908946"/>
    <lineage>
        <taxon>Bacteria</taxon>
        <taxon>Pseudomonadati</taxon>
        <taxon>Pseudomonadota</taxon>
        <taxon>Alphaproteobacteria</taxon>
        <taxon>Hyphomicrobiales</taxon>
        <taxon>Rhizobiaceae</taxon>
        <taxon>Rhizobium/Agrobacterium group</taxon>
        <taxon>Rhizobium</taxon>
    </lineage>
</organism>
<accession>A0A285V0R5</accession>
<protein>
    <submittedName>
        <fullName evidence="1">Major capsid protein E</fullName>
    </submittedName>
</protein>
<proteinExistence type="predicted"/>
<dbReference type="AlphaFoldDB" id="A0A285V0R5"/>
<dbReference type="EMBL" id="OBQD01000032">
    <property type="protein sequence ID" value="SOC47704.1"/>
    <property type="molecule type" value="Genomic_DNA"/>
</dbReference>
<reference evidence="1 2" key="1">
    <citation type="submission" date="2017-08" db="EMBL/GenBank/DDBJ databases">
        <authorList>
            <person name="de Groot N.N."/>
        </authorList>
    </citation>
    <scope>NUCLEOTIDE SEQUENCE [LARGE SCALE GENOMIC DNA]</scope>
    <source>
        <strain evidence="1 2">JC85</strain>
    </source>
</reference>
<sequence length="343" mass="37718">MLDIFNNDAFSVTSLTDAIADRKVRPGRLGELGLFSSTSVTTLTIALERIGDTIQLVAPSPRGSAGEQRDMPKRSIENISIPHFQRDWSVVADEVQGIRAYGSETQLMTVQGLVAQKIAINLADLDLTDEYARIGAVQGIVSYKGGQTLNLFTKFGVAQPAEIDFDLDAATPVDGILRERCTKVIRSTRKALGGVPFDYLHAFVGDNFFDDILRHKEVRETYKGWSEAQILRESYIGRNRSSNPMFEFGGIVWENYGAIDDAGDGALLGIATDLAKFVPVGIPGMFRTYYAPADYTETVNTLGRARYAKQWPMQNGKGVLGETQTNTLHIATRPGALMRAKRT</sequence>
<dbReference type="InterPro" id="IPR005564">
    <property type="entry name" value="Major_capsid_GpE"/>
</dbReference>
<dbReference type="OrthoDB" id="6388191at2"/>
<dbReference type="RefSeq" id="WP_097143088.1">
    <property type="nucleotide sequence ID" value="NZ_OBQD01000032.1"/>
</dbReference>
<gene>
    <name evidence="1" type="ORF">SAMN05892877_13236</name>
</gene>
<dbReference type="Pfam" id="PF03864">
    <property type="entry name" value="Phage_cap_E"/>
    <property type="match status" value="1"/>
</dbReference>
<name>A0A285V0R5_9HYPH</name>
<keyword evidence="2" id="KW-1185">Reference proteome</keyword>
<dbReference type="Proteomes" id="UP000219167">
    <property type="component" value="Unassembled WGS sequence"/>
</dbReference>
<evidence type="ECO:0000313" key="1">
    <source>
        <dbReference type="EMBL" id="SOC47704.1"/>
    </source>
</evidence>